<name>A0A2G9U885_TELCI</name>
<evidence type="ECO:0000313" key="3">
    <source>
        <dbReference type="Proteomes" id="UP000230423"/>
    </source>
</evidence>
<reference evidence="2 3" key="1">
    <citation type="submission" date="2015-09" db="EMBL/GenBank/DDBJ databases">
        <title>Draft genome of the parasitic nematode Teladorsagia circumcincta isolate WARC Sus (inbred).</title>
        <authorList>
            <person name="Mitreva M."/>
        </authorList>
    </citation>
    <scope>NUCLEOTIDE SEQUENCE [LARGE SCALE GENOMIC DNA]</scope>
    <source>
        <strain evidence="2 3">S</strain>
    </source>
</reference>
<sequence>MQAEVQVVRDDNGIVVEVQEGTPICWDDIGLPLECMLDDETWTQVGFLESVTKVVEDEAELDEEEEEEKNETPSHSCDNISNLRFLMFDSYELGKMLDEHAIDVLLATRKCFWRDSVPSIMTH</sequence>
<evidence type="ECO:0000256" key="1">
    <source>
        <dbReference type="SAM" id="MobiDB-lite"/>
    </source>
</evidence>
<feature type="region of interest" description="Disordered" evidence="1">
    <location>
        <begin position="57"/>
        <end position="76"/>
    </location>
</feature>
<dbReference type="Proteomes" id="UP000230423">
    <property type="component" value="Unassembled WGS sequence"/>
</dbReference>
<evidence type="ECO:0000313" key="2">
    <source>
        <dbReference type="EMBL" id="PIO66461.1"/>
    </source>
</evidence>
<feature type="compositionally biased region" description="Acidic residues" evidence="1">
    <location>
        <begin position="57"/>
        <end position="69"/>
    </location>
</feature>
<gene>
    <name evidence="2" type="ORF">TELCIR_11823</name>
</gene>
<protein>
    <submittedName>
        <fullName evidence="2">Uncharacterized protein</fullName>
    </submittedName>
</protein>
<organism evidence="2 3">
    <name type="scientific">Teladorsagia circumcincta</name>
    <name type="common">Brown stomach worm</name>
    <name type="synonym">Ostertagia circumcincta</name>
    <dbReference type="NCBI Taxonomy" id="45464"/>
    <lineage>
        <taxon>Eukaryota</taxon>
        <taxon>Metazoa</taxon>
        <taxon>Ecdysozoa</taxon>
        <taxon>Nematoda</taxon>
        <taxon>Chromadorea</taxon>
        <taxon>Rhabditida</taxon>
        <taxon>Rhabditina</taxon>
        <taxon>Rhabditomorpha</taxon>
        <taxon>Strongyloidea</taxon>
        <taxon>Trichostrongylidae</taxon>
        <taxon>Teladorsagia</taxon>
    </lineage>
</organism>
<dbReference type="OrthoDB" id="5858510at2759"/>
<dbReference type="EMBL" id="KZ348250">
    <property type="protein sequence ID" value="PIO66461.1"/>
    <property type="molecule type" value="Genomic_DNA"/>
</dbReference>
<proteinExistence type="predicted"/>
<dbReference type="AlphaFoldDB" id="A0A2G9U885"/>
<keyword evidence="3" id="KW-1185">Reference proteome</keyword>
<accession>A0A2G9U885</accession>